<accession>A0ACB6ZIC2</accession>
<sequence>MQALQKSFRRLYSSLPDAAASARTASTPRAVRLRRLRKRPELAAADSDATVVGSTPTEFARYQRGFAKGELATPDGEELSEAEWLAKLNDRRTRIRGTKVVKREDGTTQTQVVGQKVYLPNVIFRMVRNFTPPGKPYNPYEATFRVSQSVTKTDIRSYLAAVYGVQTTYIRTDNYLSPYKRTYTGWEKKRKEYKRAVVGLVEPFYYPQAIEDMPRVEREKRQKWLEDKFFVNNLKEMRAWELLRMTKKGSKNWHWKKGEDGHYTAQRGNIITAVAAQRAKREQFLLETKERITQFRATGEAIV</sequence>
<keyword evidence="1" id="KW-0687">Ribonucleoprotein</keyword>
<reference evidence="1" key="1">
    <citation type="submission" date="2019-10" db="EMBL/GenBank/DDBJ databases">
        <authorList>
            <consortium name="DOE Joint Genome Institute"/>
            <person name="Kuo A."/>
            <person name="Miyauchi S."/>
            <person name="Kiss E."/>
            <person name="Drula E."/>
            <person name="Kohler A."/>
            <person name="Sanchez-Garcia M."/>
            <person name="Andreopoulos B."/>
            <person name="Barry K.W."/>
            <person name="Bonito G."/>
            <person name="Buee M."/>
            <person name="Carver A."/>
            <person name="Chen C."/>
            <person name="Cichocki N."/>
            <person name="Clum A."/>
            <person name="Culley D."/>
            <person name="Crous P.W."/>
            <person name="Fauchery L."/>
            <person name="Girlanda M."/>
            <person name="Hayes R."/>
            <person name="Keri Z."/>
            <person name="Labutti K."/>
            <person name="Lipzen A."/>
            <person name="Lombard V."/>
            <person name="Magnuson J."/>
            <person name="Maillard F."/>
            <person name="Morin E."/>
            <person name="Murat C."/>
            <person name="Nolan M."/>
            <person name="Ohm R."/>
            <person name="Pangilinan J."/>
            <person name="Pereira M."/>
            <person name="Perotto S."/>
            <person name="Peter M."/>
            <person name="Riley R."/>
            <person name="Sitrit Y."/>
            <person name="Stielow B."/>
            <person name="Szollosi G."/>
            <person name="Zifcakova L."/>
            <person name="Stursova M."/>
            <person name="Spatafora J.W."/>
            <person name="Tedersoo L."/>
            <person name="Vaario L.-M."/>
            <person name="Yamada A."/>
            <person name="Yan M."/>
            <person name="Wang P."/>
            <person name="Xu J."/>
            <person name="Bruns T."/>
            <person name="Baldrian P."/>
            <person name="Vilgalys R."/>
            <person name="Henrissat B."/>
            <person name="Grigoriev I.V."/>
            <person name="Hibbett D."/>
            <person name="Nagy L.G."/>
            <person name="Martin F.M."/>
        </authorList>
    </citation>
    <scope>NUCLEOTIDE SEQUENCE</scope>
    <source>
        <strain evidence="1">P2</strain>
    </source>
</reference>
<evidence type="ECO:0000313" key="1">
    <source>
        <dbReference type="EMBL" id="KAF9649203.1"/>
    </source>
</evidence>
<evidence type="ECO:0000313" key="2">
    <source>
        <dbReference type="Proteomes" id="UP000886501"/>
    </source>
</evidence>
<organism evidence="1 2">
    <name type="scientific">Thelephora ganbajun</name>
    <name type="common">Ganba fungus</name>
    <dbReference type="NCBI Taxonomy" id="370292"/>
    <lineage>
        <taxon>Eukaryota</taxon>
        <taxon>Fungi</taxon>
        <taxon>Dikarya</taxon>
        <taxon>Basidiomycota</taxon>
        <taxon>Agaricomycotina</taxon>
        <taxon>Agaricomycetes</taxon>
        <taxon>Thelephorales</taxon>
        <taxon>Thelephoraceae</taxon>
        <taxon>Thelephora</taxon>
    </lineage>
</organism>
<comment type="caution">
    <text evidence="1">The sequence shown here is derived from an EMBL/GenBank/DDBJ whole genome shotgun (WGS) entry which is preliminary data.</text>
</comment>
<proteinExistence type="predicted"/>
<keyword evidence="2" id="KW-1185">Reference proteome</keyword>
<reference evidence="1" key="2">
    <citation type="journal article" date="2020" name="Nat. Commun.">
        <title>Large-scale genome sequencing of mycorrhizal fungi provides insights into the early evolution of symbiotic traits.</title>
        <authorList>
            <person name="Miyauchi S."/>
            <person name="Kiss E."/>
            <person name="Kuo A."/>
            <person name="Drula E."/>
            <person name="Kohler A."/>
            <person name="Sanchez-Garcia M."/>
            <person name="Morin E."/>
            <person name="Andreopoulos B."/>
            <person name="Barry K.W."/>
            <person name="Bonito G."/>
            <person name="Buee M."/>
            <person name="Carver A."/>
            <person name="Chen C."/>
            <person name="Cichocki N."/>
            <person name="Clum A."/>
            <person name="Culley D."/>
            <person name="Crous P.W."/>
            <person name="Fauchery L."/>
            <person name="Girlanda M."/>
            <person name="Hayes R.D."/>
            <person name="Keri Z."/>
            <person name="LaButti K."/>
            <person name="Lipzen A."/>
            <person name="Lombard V."/>
            <person name="Magnuson J."/>
            <person name="Maillard F."/>
            <person name="Murat C."/>
            <person name="Nolan M."/>
            <person name="Ohm R.A."/>
            <person name="Pangilinan J."/>
            <person name="Pereira M.F."/>
            <person name="Perotto S."/>
            <person name="Peter M."/>
            <person name="Pfister S."/>
            <person name="Riley R."/>
            <person name="Sitrit Y."/>
            <person name="Stielow J.B."/>
            <person name="Szollosi G."/>
            <person name="Zifcakova L."/>
            <person name="Stursova M."/>
            <person name="Spatafora J.W."/>
            <person name="Tedersoo L."/>
            <person name="Vaario L.M."/>
            <person name="Yamada A."/>
            <person name="Yan M."/>
            <person name="Wang P."/>
            <person name="Xu J."/>
            <person name="Bruns T."/>
            <person name="Baldrian P."/>
            <person name="Vilgalys R."/>
            <person name="Dunand C."/>
            <person name="Henrissat B."/>
            <person name="Grigoriev I.V."/>
            <person name="Hibbett D."/>
            <person name="Nagy L.G."/>
            <person name="Martin F.M."/>
        </authorList>
    </citation>
    <scope>NUCLEOTIDE SEQUENCE</scope>
    <source>
        <strain evidence="1">P2</strain>
    </source>
</reference>
<protein>
    <submittedName>
        <fullName evidence="1">Mitochondrial ribosomal protein L23</fullName>
    </submittedName>
</protein>
<gene>
    <name evidence="1" type="ORF">BDM02DRAFT_3179846</name>
</gene>
<keyword evidence="1" id="KW-0689">Ribosomal protein</keyword>
<name>A0ACB6ZIC2_THEGA</name>
<dbReference type="EMBL" id="MU118001">
    <property type="protein sequence ID" value="KAF9649203.1"/>
    <property type="molecule type" value="Genomic_DNA"/>
</dbReference>
<dbReference type="Proteomes" id="UP000886501">
    <property type="component" value="Unassembled WGS sequence"/>
</dbReference>